<dbReference type="InterPro" id="IPR047313">
    <property type="entry name" value="SMN_C"/>
</dbReference>
<proteinExistence type="inferred from homology"/>
<dbReference type="EMBL" id="RCHS01004268">
    <property type="protein sequence ID" value="RMX36633.1"/>
    <property type="molecule type" value="Genomic_DNA"/>
</dbReference>
<dbReference type="InterPro" id="IPR047298">
    <property type="entry name" value="Tudor_SMN_eumet"/>
</dbReference>
<sequence>MAAKSGDVIFRVGEADTSDIWDDTALIEAYDRAINAIKNGGKNGGTKGKNGGKNRKQQSSKKKDKKKTTGQTIEARVSFENYFVDAKKEIWHVGDKCRAFYSEDEQIYNAVVILLDGSSNTCVVRFSGYGNEEEKNLDDLLPPSKRDFKSPRQSGHHCAQLASPEQNSGDNEMDWSTGGQSPIRWQVSDLCLAPEQPSQHLHEAVINSFPTPYTCKVTFLRSRQRQDVDLSTLRPSHSSRQVHPHHHNHHHPYLTDQRYPVSGAPFTSHQFPMNFFTPCPPPPPVPPVLLPHHWPNAVGSQPSAPTNSFPHAPMPPPPAPVNSSDVSHDNDALASMLMAWYLSGYHTGYYQAMQNLHHSSNPGSNEPQVSTSDACDADTSEQTTDELPFGAKQQL</sequence>
<dbReference type="GO" id="GO:0097504">
    <property type="term" value="C:Gemini of Cajal bodies"/>
    <property type="evidence" value="ECO:0007669"/>
    <property type="project" value="UniProtKB-SubCell"/>
</dbReference>
<dbReference type="CDD" id="cd20398">
    <property type="entry name" value="Tudor_SMN"/>
    <property type="match status" value="1"/>
</dbReference>
<evidence type="ECO:0000256" key="9">
    <source>
        <dbReference type="SAM" id="MobiDB-lite"/>
    </source>
</evidence>
<feature type="compositionally biased region" description="Basic and acidic residues" evidence="9">
    <location>
        <begin position="135"/>
        <end position="150"/>
    </location>
</feature>
<evidence type="ECO:0000256" key="5">
    <source>
        <dbReference type="ARBA" id="ARBA00022664"/>
    </source>
</evidence>
<dbReference type="GO" id="GO:0015030">
    <property type="term" value="C:Cajal body"/>
    <property type="evidence" value="ECO:0007669"/>
    <property type="project" value="UniProtKB-SubCell"/>
</dbReference>
<feature type="compositionally biased region" description="Polar residues" evidence="9">
    <location>
        <begin position="299"/>
        <end position="309"/>
    </location>
</feature>
<evidence type="ECO:0000256" key="3">
    <source>
        <dbReference type="ARBA" id="ARBA00005371"/>
    </source>
</evidence>
<feature type="domain" description="Tudor" evidence="10">
    <location>
        <begin position="90"/>
        <end position="150"/>
    </location>
</feature>
<keyword evidence="6" id="KW-0508">mRNA splicing</keyword>
<name>A0A3M6T5R2_POCDA</name>
<dbReference type="CDD" id="cd22852">
    <property type="entry name" value="SMN_C"/>
    <property type="match status" value="1"/>
</dbReference>
<dbReference type="Gene3D" id="2.30.30.140">
    <property type="match status" value="1"/>
</dbReference>
<dbReference type="OrthoDB" id="197400at2759"/>
<dbReference type="GO" id="GO:0006397">
    <property type="term" value="P:mRNA processing"/>
    <property type="evidence" value="ECO:0007669"/>
    <property type="project" value="UniProtKB-KW"/>
</dbReference>
<dbReference type="InterPro" id="IPR010304">
    <property type="entry name" value="SMN_Tudor"/>
</dbReference>
<dbReference type="GO" id="GO:0003723">
    <property type="term" value="F:RNA binding"/>
    <property type="evidence" value="ECO:0007669"/>
    <property type="project" value="InterPro"/>
</dbReference>
<gene>
    <name evidence="11" type="ORF">pdam_00015016</name>
</gene>
<evidence type="ECO:0000313" key="11">
    <source>
        <dbReference type="EMBL" id="RMX36633.1"/>
    </source>
</evidence>
<keyword evidence="5" id="KW-0507">mRNA processing</keyword>
<dbReference type="Pfam" id="PF20635">
    <property type="entry name" value="SMN_YG-box"/>
    <property type="match status" value="1"/>
</dbReference>
<evidence type="ECO:0000256" key="6">
    <source>
        <dbReference type="ARBA" id="ARBA00023187"/>
    </source>
</evidence>
<dbReference type="Pfam" id="PF20636">
    <property type="entry name" value="SMN_G2-BD"/>
    <property type="match status" value="1"/>
</dbReference>
<dbReference type="SMART" id="SM00333">
    <property type="entry name" value="TUDOR"/>
    <property type="match status" value="2"/>
</dbReference>
<dbReference type="Gene3D" id="3.40.190.10">
    <property type="entry name" value="Periplasmic binding protein-like II"/>
    <property type="match status" value="1"/>
</dbReference>
<accession>A0A3M6T5R2</accession>
<keyword evidence="12" id="KW-1185">Reference proteome</keyword>
<dbReference type="STRING" id="46731.A0A3M6T5R2"/>
<evidence type="ECO:0000256" key="1">
    <source>
        <dbReference type="ARBA" id="ARBA00004216"/>
    </source>
</evidence>
<evidence type="ECO:0000256" key="4">
    <source>
        <dbReference type="ARBA" id="ARBA00022490"/>
    </source>
</evidence>
<dbReference type="InterPro" id="IPR040424">
    <property type="entry name" value="Smn1"/>
</dbReference>
<comment type="similarity">
    <text evidence="3">Belongs to the SMN family.</text>
</comment>
<organism evidence="11 12">
    <name type="scientific">Pocillopora damicornis</name>
    <name type="common">Cauliflower coral</name>
    <name type="synonym">Millepora damicornis</name>
    <dbReference type="NCBI Taxonomy" id="46731"/>
    <lineage>
        <taxon>Eukaryota</taxon>
        <taxon>Metazoa</taxon>
        <taxon>Cnidaria</taxon>
        <taxon>Anthozoa</taxon>
        <taxon>Hexacorallia</taxon>
        <taxon>Scleractinia</taxon>
        <taxon>Astrocoeniina</taxon>
        <taxon>Pocilloporidae</taxon>
        <taxon>Pocillopora</taxon>
    </lineage>
</organism>
<evidence type="ECO:0000256" key="7">
    <source>
        <dbReference type="ARBA" id="ARBA00023242"/>
    </source>
</evidence>
<dbReference type="PANTHER" id="PTHR39267:SF1">
    <property type="entry name" value="SURVIVAL MOTOR NEURON PROTEIN"/>
    <property type="match status" value="1"/>
</dbReference>
<feature type="compositionally biased region" description="Basic residues" evidence="9">
    <location>
        <begin position="240"/>
        <end position="252"/>
    </location>
</feature>
<feature type="region of interest" description="Disordered" evidence="9">
    <location>
        <begin position="135"/>
        <end position="179"/>
    </location>
</feature>
<evidence type="ECO:0000313" key="12">
    <source>
        <dbReference type="Proteomes" id="UP000275408"/>
    </source>
</evidence>
<keyword evidence="7" id="KW-0539">Nucleus</keyword>
<dbReference type="AlphaFoldDB" id="A0A3M6T5R2"/>
<feature type="compositionally biased region" description="Polar residues" evidence="9">
    <location>
        <begin position="358"/>
        <end position="373"/>
    </location>
</feature>
<dbReference type="PROSITE" id="PS50304">
    <property type="entry name" value="TUDOR"/>
    <property type="match status" value="1"/>
</dbReference>
<feature type="region of interest" description="Disordered" evidence="9">
    <location>
        <begin position="40"/>
        <end position="71"/>
    </location>
</feature>
<keyword evidence="4" id="KW-0963">Cytoplasm</keyword>
<dbReference type="Pfam" id="PF06003">
    <property type="entry name" value="SMN_Tudor"/>
    <property type="match status" value="1"/>
</dbReference>
<dbReference type="InterPro" id="IPR002999">
    <property type="entry name" value="Tudor"/>
</dbReference>
<evidence type="ECO:0000256" key="8">
    <source>
        <dbReference type="ARBA" id="ARBA00034695"/>
    </source>
</evidence>
<evidence type="ECO:0000259" key="10">
    <source>
        <dbReference type="PROSITE" id="PS50304"/>
    </source>
</evidence>
<reference evidence="11 12" key="1">
    <citation type="journal article" date="2018" name="Sci. Rep.">
        <title>Comparative analysis of the Pocillopora damicornis genome highlights role of immune system in coral evolution.</title>
        <authorList>
            <person name="Cunning R."/>
            <person name="Bay R.A."/>
            <person name="Gillette P."/>
            <person name="Baker A.C."/>
            <person name="Traylor-Knowles N."/>
        </authorList>
    </citation>
    <scope>NUCLEOTIDE SEQUENCE [LARGE SCALE GENOMIC DNA]</scope>
    <source>
        <strain evidence="11">RSMAS</strain>
        <tissue evidence="11">Whole animal</tissue>
    </source>
</reference>
<dbReference type="Proteomes" id="UP000275408">
    <property type="component" value="Unassembled WGS sequence"/>
</dbReference>
<dbReference type="InterPro" id="IPR049481">
    <property type="entry name" value="SMN_G2-BD"/>
</dbReference>
<protein>
    <recommendedName>
        <fullName evidence="10">Tudor domain-containing protein</fullName>
    </recommendedName>
</protein>
<comment type="caution">
    <text evidence="11">The sequence shown here is derived from an EMBL/GenBank/DDBJ whole genome shotgun (WGS) entry which is preliminary data.</text>
</comment>
<feature type="region of interest" description="Disordered" evidence="9">
    <location>
        <begin position="224"/>
        <end position="259"/>
    </location>
</feature>
<dbReference type="CDD" id="cd22851">
    <property type="entry name" value="SMN_N"/>
    <property type="match status" value="1"/>
</dbReference>
<dbReference type="GO" id="GO:0008380">
    <property type="term" value="P:RNA splicing"/>
    <property type="evidence" value="ECO:0007669"/>
    <property type="project" value="UniProtKB-KW"/>
</dbReference>
<dbReference type="GO" id="GO:0030018">
    <property type="term" value="C:Z disc"/>
    <property type="evidence" value="ECO:0007669"/>
    <property type="project" value="UniProtKB-SubCell"/>
</dbReference>
<comment type="subcellular location">
    <subcellularLocation>
        <location evidence="1">Cytoplasm</location>
        <location evidence="1">Myofibril</location>
        <location evidence="1">Sarcomere</location>
        <location evidence="1">Z line</location>
    </subcellularLocation>
    <subcellularLocation>
        <location evidence="2">Nucleus</location>
        <location evidence="2">Cajal body</location>
    </subcellularLocation>
    <subcellularLocation>
        <location evidence="8">Nucleus</location>
        <location evidence="8">Gem</location>
    </subcellularLocation>
</comment>
<evidence type="ECO:0000256" key="2">
    <source>
        <dbReference type="ARBA" id="ARBA00004408"/>
    </source>
</evidence>
<feature type="region of interest" description="Disordered" evidence="9">
    <location>
        <begin position="299"/>
        <end position="327"/>
    </location>
</feature>
<feature type="region of interest" description="Disordered" evidence="9">
    <location>
        <begin position="358"/>
        <end position="395"/>
    </location>
</feature>
<dbReference type="SUPFAM" id="SSF63748">
    <property type="entry name" value="Tudor/PWWP/MBT"/>
    <property type="match status" value="1"/>
</dbReference>
<feature type="compositionally biased region" description="Basic residues" evidence="9">
    <location>
        <begin position="50"/>
        <end position="68"/>
    </location>
</feature>
<dbReference type="PANTHER" id="PTHR39267">
    <property type="entry name" value="SURVIVAL MOTOR NEURON-LIKE PROTEIN 1"/>
    <property type="match status" value="1"/>
</dbReference>